<comment type="caution">
    <text evidence="2">The sequence shown here is derived from an EMBL/GenBank/DDBJ whole genome shotgun (WGS) entry which is preliminary data.</text>
</comment>
<feature type="transmembrane region" description="Helical" evidence="1">
    <location>
        <begin position="1938"/>
        <end position="1961"/>
    </location>
</feature>
<gene>
    <name evidence="2" type="ORF">M9Y10_029743</name>
</gene>
<evidence type="ECO:0000256" key="1">
    <source>
        <dbReference type="SAM" id="Phobius"/>
    </source>
</evidence>
<evidence type="ECO:0000313" key="2">
    <source>
        <dbReference type="EMBL" id="KAK8892510.1"/>
    </source>
</evidence>
<name>A0ABR2KN24_9EUKA</name>
<organism evidence="2 3">
    <name type="scientific">Tritrichomonas musculus</name>
    <dbReference type="NCBI Taxonomy" id="1915356"/>
    <lineage>
        <taxon>Eukaryota</taxon>
        <taxon>Metamonada</taxon>
        <taxon>Parabasalia</taxon>
        <taxon>Tritrichomonadida</taxon>
        <taxon>Tritrichomonadidae</taxon>
        <taxon>Tritrichomonas</taxon>
    </lineage>
</organism>
<accession>A0ABR2KN24</accession>
<protein>
    <recommendedName>
        <fullName evidence="4">PA14 domain-containing protein</fullName>
    </recommendedName>
</protein>
<reference evidence="2 3" key="1">
    <citation type="submission" date="2024-04" db="EMBL/GenBank/DDBJ databases">
        <title>Tritrichomonas musculus Genome.</title>
        <authorList>
            <person name="Alves-Ferreira E."/>
            <person name="Grigg M."/>
            <person name="Lorenzi H."/>
            <person name="Galac M."/>
        </authorList>
    </citation>
    <scope>NUCLEOTIDE SEQUENCE [LARGE SCALE GENOMIC DNA]</scope>
    <source>
        <strain evidence="2 3">EAF2021</strain>
    </source>
</reference>
<proteinExistence type="predicted"/>
<keyword evidence="1" id="KW-0812">Transmembrane</keyword>
<keyword evidence="1" id="KW-1133">Transmembrane helix</keyword>
<evidence type="ECO:0008006" key="4">
    <source>
        <dbReference type="Google" id="ProtNLM"/>
    </source>
</evidence>
<dbReference type="Gene3D" id="2.60.120.260">
    <property type="entry name" value="Galactose-binding domain-like"/>
    <property type="match status" value="8"/>
</dbReference>
<dbReference type="EMBL" id="JAPFFF010000004">
    <property type="protein sequence ID" value="KAK8892510.1"/>
    <property type="molecule type" value="Genomic_DNA"/>
</dbReference>
<keyword evidence="1" id="KW-0472">Membrane</keyword>
<evidence type="ECO:0000313" key="3">
    <source>
        <dbReference type="Proteomes" id="UP001470230"/>
    </source>
</evidence>
<sequence length="1986" mass="224842">MLFLAFFSFIQTKNKICICNKECPSICSHRFLLQASNQQFEDFLMPYINDKKEIELNFYSKYQSILFYLNLSYFGDTKVCLHTLNSSKPAKITLIENQIHKKIQVDPLHRVCLPELTDLEHLTNNISNTEKNSSKSNLLRNEPIIYKSEMKTPLDYAEFVNISCNDLEYDGWHIGFNESDAKQGSYTKTPNEKASYTFTGTKVQLFSLMNNESAIAIIKIDNKYTYEVDLYRKTQEYGISFTSDVLSFGQHTIEIIHSGKSSHSNEDSSIIIVSLLVYLLPKKNGRKLGFNDLKNKVGNWQKDENSPLFLSSSDDDLASGTFEFYGNRFFLTGIKAKSKTGFKILVDDKNSFDINDTITEAQVNDQEELNPTILYQSDILDVGYHTVTIQKVNSDVSLINLLYIEVPYIDQTIIENLDGLVNVRCSEFGKGGGAGNSREDGNMGLCIDLIEEGSHVWTNFYGTKVHVFGFRAQHSPKVRIDIDNEEVATLDLAITSGQAMIVYTSEDLQFGLHSITLTVVETKQGKDAFHISSFIYDPLPKCGGYKFSYNDRTDKNGKWTQITNKTPYFHSSETNARITFKFYGTRFWLTGVQDNTRSMPKITYDGVQVNGHFNSEDAAKGFDLNRAVLLYTNEDKDDKREYKDHTLIIEKTDKDVSIVNLLYVTHQEDSICVPAKDMKIIGNWKEEETGGYSTNDPHSLIEFSQYFTHIWIFSNKTINNARLNVYANEKFVKYANSDALTTTTKSDDILFAKVDRPISHYNVNLEHGGEIGQSLHIEYCYYLNDASISGEGETINAADLKTKSEGDWTIKNNRVVSSTKGSTITIELNFCKFYIKSRRHPSYGNIDIILDDEEIDSISLYCTKNNKANNVFVYESPKKCGNHILKLVNHDDRVINIAEFKYVKLPSEQSLIDNLDGLINITCDKLTYAGVWRECVKESNTTFGSFTSNTDANASYKFFGTKFYVKASLEDNVGLMNVYIDDKFVSQINVDSDKAGKEPKIVYSSDDLPFGEHTICVKRHTGSIIISSFIINPLPKIGGYKLGYKDLKDADISGNWIEDNQNTPYFKSNSDGASVIFRFHGTRFWLTGVRSNSYGDFYLIIDDNNTLELNCRINTGTYTDGADGNEAILLHESDVYELKDHFVKIQHKSGTNPISIVNLFYTTQPKNATYIPFKDMEFKGKWAPQENGGYSLIDPNSALEFSRYFNHFWILGNKNLGQANLNIYSDDQFDNMINCNQIEVNDPSKEILFSKIDKSILNHKIKLENGGSSGQNLHIDYCYYVNDKEIIINSKTDTFNIDELINNVQGDYTVENSKLYLKRKGSTITLNFVGSTFWIIGSMDPYYGVMDIKFDNKQIATVSLYNEAHNDNIIYYESPKLIENGNHVLVVSNHDDNPICISEIKYKPLPPTDAFTKSAQFSNSVYFSESNYFSKTSSFTETNDFTNSKHFSKSNNFSNSEYFSKSNYFSQTTDFTKSTDFTASAFFSKSNEFLQTGDFTKSNAFSSSAYFSKSNDFSTSDYFSKTKDFTKSSDFSTSAFFSKSNDFTETKKFSRTNDFTNTALFSETKDFSFSISFSKSNDFSKSDNFAKTSDFTNSALFSETKDFSSLIYFTKSRDFSKSNDFSSSNYFTNPPDLNCIGNNRCNLDSFIDSGDMINLSNREYINLSNTENGAAIRLINYTLICENTKFINCSSSQGGGGIYIVVERPIERPIILENLTFIKCKAVYGGAVYIYNNQPSSVRIKSCIFNQNMANKYGASPGDTLYGGGACYLQIIDSNITNCTFYKNIGNCVKILDIVKDDSSLLLATKEEVDSSISIEDCYFEIDKISSSSLFLVRGKSKQQTHIDIKDCTFVGDLSKGAHHIDGTSLLNEKTSKEESKIRIKSCRFSSDIENAVNSKKHPLLFASFDSDSQIFNFKDTVKSELINEIVFQKENFNKMRLGANVVVITAASVFIILVIAAVIISKKNNSSLEDILDNENILEIQKNDI</sequence>
<dbReference type="Proteomes" id="UP001470230">
    <property type="component" value="Unassembled WGS sequence"/>
</dbReference>
<keyword evidence="3" id="KW-1185">Reference proteome</keyword>